<accession>A0AA87TEX4</accession>
<dbReference type="Proteomes" id="UP000014634">
    <property type="component" value="Unassembled WGS sequence"/>
</dbReference>
<evidence type="ECO:0000259" key="2">
    <source>
        <dbReference type="Pfam" id="PF01458"/>
    </source>
</evidence>
<dbReference type="RefSeq" id="WP_016523133.1">
    <property type="nucleotide sequence ID" value="NZ_KE332517.1"/>
</dbReference>
<dbReference type="InterPro" id="IPR055346">
    <property type="entry name" value="Fe-S_cluster_assembly_SufBD"/>
</dbReference>
<dbReference type="InterPro" id="IPR011542">
    <property type="entry name" value="SUF_FeS_clus_asmbl_SufD"/>
</dbReference>
<dbReference type="EMBL" id="ATFE01000008">
    <property type="protein sequence ID" value="EPF28938.1"/>
    <property type="molecule type" value="Genomic_DNA"/>
</dbReference>
<dbReference type="PANTHER" id="PTHR43575:SF1">
    <property type="entry name" value="PROTEIN ABCI7, CHLOROPLASTIC"/>
    <property type="match status" value="1"/>
</dbReference>
<dbReference type="Pfam" id="PF01458">
    <property type="entry name" value="SUFBD_core"/>
    <property type="match status" value="1"/>
</dbReference>
<sequence length="441" mass="48926">MRNDNYFKRLDYHIQDVPTAPFSGIFFHTESKTAQYLPIEDFLKTCSAEQVAKIFNTEKSPREKNCGLGKRFTDEVQAKRNSGFYLKIEADKAEYDRIAADTAAHAASGNSDSCKTVSASSGANHAKNRPEAMQDFFVRFTVDAAHSVLFDRSYIDIADNAAARLILYFDTDEKTPALQSYRNGLISIHVGKQATVEIIKIQNFADTALNFETVRMDVGERARVTVHDIQLGSQKSGISYSSYMQEDWAEVYIFPLYFVDKTRRMDLEHNLIINGKSTLSEIKARGALKNEAHKVFRGNIFLNKGCSASVARFADNSIMLDKNAVGTSIPTIFCDEDDVIGEHAASFAAIDKEKLYYLMSRGFDELSAKKLIIDAAFRPVFNSIPDEAIRNRLNAEFDARLSTQIQPQADKTAASKIGTATSGTETAASDSAQGKMGATHV</sequence>
<protein>
    <submittedName>
        <fullName evidence="3">FeS assembly protein SufD</fullName>
    </submittedName>
</protein>
<dbReference type="SUPFAM" id="SSF101960">
    <property type="entry name" value="Stabilizer of iron transporter SufD"/>
    <property type="match status" value="1"/>
</dbReference>
<dbReference type="GO" id="GO:0016226">
    <property type="term" value="P:iron-sulfur cluster assembly"/>
    <property type="evidence" value="ECO:0007669"/>
    <property type="project" value="InterPro"/>
</dbReference>
<name>A0AA87TEX4_TREMD</name>
<dbReference type="InterPro" id="IPR000825">
    <property type="entry name" value="SUF_FeS_clus_asmbl_SufBD_core"/>
</dbReference>
<evidence type="ECO:0000256" key="1">
    <source>
        <dbReference type="SAM" id="MobiDB-lite"/>
    </source>
</evidence>
<reference evidence="3 4" key="1">
    <citation type="submission" date="2013-04" db="EMBL/GenBank/DDBJ databases">
        <title>The Genome Sequence of Treponema medium ATCC 700293.</title>
        <authorList>
            <consortium name="The Broad Institute Genomics Platform"/>
            <person name="Earl A."/>
            <person name="Ward D."/>
            <person name="Feldgarden M."/>
            <person name="Gevers D."/>
            <person name="Leonetti C."/>
            <person name="Blanton J.M."/>
            <person name="Dewhirst F.E."/>
            <person name="Izard J."/>
            <person name="Walker B."/>
            <person name="Young S."/>
            <person name="Zeng Q."/>
            <person name="Gargeya S."/>
            <person name="Fitzgerald M."/>
            <person name="Haas B."/>
            <person name="Abouelleil A."/>
            <person name="Allen A.W."/>
            <person name="Alvarado L."/>
            <person name="Arachchi H.M."/>
            <person name="Berlin A.M."/>
            <person name="Chapman S.B."/>
            <person name="Gainer-Dewar J."/>
            <person name="Goldberg J."/>
            <person name="Griggs A."/>
            <person name="Gujja S."/>
            <person name="Hansen M."/>
            <person name="Howarth C."/>
            <person name="Imamovic A."/>
            <person name="Ireland A."/>
            <person name="Larimer J."/>
            <person name="McCowan C."/>
            <person name="Murphy C."/>
            <person name="Pearson M."/>
            <person name="Poon T.W."/>
            <person name="Priest M."/>
            <person name="Roberts A."/>
            <person name="Saif S."/>
            <person name="Shea T."/>
            <person name="Sisk P."/>
            <person name="Sykes S."/>
            <person name="Wortman J."/>
            <person name="Nusbaum C."/>
            <person name="Birren B."/>
        </authorList>
    </citation>
    <scope>NUCLEOTIDE SEQUENCE [LARGE SCALE GENOMIC DNA]</scope>
    <source>
        <strain evidence="3 4">ATCC 700293</strain>
    </source>
</reference>
<evidence type="ECO:0000313" key="4">
    <source>
        <dbReference type="Proteomes" id="UP000014634"/>
    </source>
</evidence>
<dbReference type="PANTHER" id="PTHR43575">
    <property type="entry name" value="PROTEIN ABCI7, CHLOROPLASTIC"/>
    <property type="match status" value="1"/>
</dbReference>
<gene>
    <name evidence="3" type="ORF">HMPREF9195_01179</name>
</gene>
<organism evidence="3 4">
    <name type="scientific">Treponema medium ATCC 700293</name>
    <dbReference type="NCBI Taxonomy" id="1125700"/>
    <lineage>
        <taxon>Bacteria</taxon>
        <taxon>Pseudomonadati</taxon>
        <taxon>Spirochaetota</taxon>
        <taxon>Spirochaetia</taxon>
        <taxon>Spirochaetales</taxon>
        <taxon>Treponemataceae</taxon>
        <taxon>Treponema</taxon>
    </lineage>
</organism>
<comment type="caution">
    <text evidence="3">The sequence shown here is derived from an EMBL/GenBank/DDBJ whole genome shotgun (WGS) entry which is preliminary data.</text>
</comment>
<proteinExistence type="predicted"/>
<evidence type="ECO:0000313" key="3">
    <source>
        <dbReference type="EMBL" id="EPF28938.1"/>
    </source>
</evidence>
<dbReference type="AlphaFoldDB" id="A0AA87TEX4"/>
<dbReference type="InterPro" id="IPR037284">
    <property type="entry name" value="SUF_FeS_clus_asmbl_SufBD_sf"/>
</dbReference>
<feature type="domain" description="SUF system FeS cluster assembly SufBD core" evidence="2">
    <location>
        <begin position="141"/>
        <end position="375"/>
    </location>
</feature>
<dbReference type="NCBIfam" id="TIGR01981">
    <property type="entry name" value="sufD"/>
    <property type="match status" value="1"/>
</dbReference>
<feature type="region of interest" description="Disordered" evidence="1">
    <location>
        <begin position="404"/>
        <end position="441"/>
    </location>
</feature>
<feature type="compositionally biased region" description="Low complexity" evidence="1">
    <location>
        <begin position="419"/>
        <end position="432"/>
    </location>
</feature>